<gene>
    <name evidence="1" type="ORF">DMB65_04460</name>
</gene>
<evidence type="ECO:0000313" key="1">
    <source>
        <dbReference type="EMBL" id="PXY41822.1"/>
    </source>
</evidence>
<keyword evidence="2" id="KW-1185">Reference proteome</keyword>
<organism evidence="1 2">
    <name type="scientific">Flavobacterium cheongpyeongense</name>
    <dbReference type="NCBI Taxonomy" id="2212651"/>
    <lineage>
        <taxon>Bacteria</taxon>
        <taxon>Pseudomonadati</taxon>
        <taxon>Bacteroidota</taxon>
        <taxon>Flavobacteriia</taxon>
        <taxon>Flavobacteriales</taxon>
        <taxon>Flavobacteriaceae</taxon>
        <taxon>Flavobacterium</taxon>
    </lineage>
</organism>
<protein>
    <submittedName>
        <fullName evidence="1">Uncharacterized protein</fullName>
    </submittedName>
</protein>
<proteinExistence type="predicted"/>
<evidence type="ECO:0000313" key="2">
    <source>
        <dbReference type="Proteomes" id="UP000247903"/>
    </source>
</evidence>
<sequence length="127" mass="14313">MKKASIALLGILAVILVGCSGSDTYRGSWKATDAKGKKFELFFNAKDFTVRNSSGKKEKFEYSQNAVQIENSVSTYGIQLTDGRNYQINFPKSDDESMGLIKDENGTPLYVISRKDYLKYEDIFKLN</sequence>
<reference evidence="1 2" key="1">
    <citation type="submission" date="2018-05" db="EMBL/GenBank/DDBJ databases">
        <title>Flavobacterium sp. strain IMCC34759, incomplete genome.</title>
        <authorList>
            <person name="Joung Y."/>
            <person name="Cho J."/>
        </authorList>
    </citation>
    <scope>NUCLEOTIDE SEQUENCE [LARGE SCALE GENOMIC DNA]</scope>
    <source>
        <strain evidence="1 2">IMCC34759</strain>
    </source>
</reference>
<dbReference type="AlphaFoldDB" id="A0A2V4BTC1"/>
<dbReference type="EMBL" id="QJHK01000003">
    <property type="protein sequence ID" value="PXY41822.1"/>
    <property type="molecule type" value="Genomic_DNA"/>
</dbReference>
<dbReference type="OrthoDB" id="1356036at2"/>
<dbReference type="RefSeq" id="WP_123955261.1">
    <property type="nucleotide sequence ID" value="NZ_QJHK01000003.1"/>
</dbReference>
<name>A0A2V4BTC1_9FLAO</name>
<dbReference type="PROSITE" id="PS51257">
    <property type="entry name" value="PROKAR_LIPOPROTEIN"/>
    <property type="match status" value="1"/>
</dbReference>
<dbReference type="Proteomes" id="UP000247903">
    <property type="component" value="Unassembled WGS sequence"/>
</dbReference>
<accession>A0A2V4BTC1</accession>
<comment type="caution">
    <text evidence="1">The sequence shown here is derived from an EMBL/GenBank/DDBJ whole genome shotgun (WGS) entry which is preliminary data.</text>
</comment>